<keyword evidence="2" id="KW-1185">Reference proteome</keyword>
<organism evidence="1 2">
    <name type="scientific">Xenorhabdus cabanillasii</name>
    <dbReference type="NCBI Taxonomy" id="351673"/>
    <lineage>
        <taxon>Bacteria</taxon>
        <taxon>Pseudomonadati</taxon>
        <taxon>Pseudomonadota</taxon>
        <taxon>Gammaproteobacteria</taxon>
        <taxon>Enterobacterales</taxon>
        <taxon>Morganellaceae</taxon>
        <taxon>Xenorhabdus</taxon>
    </lineage>
</organism>
<accession>A0A3D9UJW5</accession>
<sequence length="59" mass="6870">MTEYNIKPATRIGNLSLPDTRTLHCYPIFAISIDEFLWRTMLIITVLQQYPCFVADTSF</sequence>
<dbReference type="EMBL" id="QTUB01000001">
    <property type="protein sequence ID" value="REF28220.1"/>
    <property type="molecule type" value="Genomic_DNA"/>
</dbReference>
<dbReference type="AlphaFoldDB" id="A0A3D9UJW5"/>
<name>A0A3D9UJW5_9GAMM</name>
<protein>
    <submittedName>
        <fullName evidence="1">Uncharacterized protein</fullName>
    </submittedName>
</protein>
<comment type="caution">
    <text evidence="1">The sequence shown here is derived from an EMBL/GenBank/DDBJ whole genome shotgun (WGS) entry which is preliminary data.</text>
</comment>
<evidence type="ECO:0000313" key="2">
    <source>
        <dbReference type="Proteomes" id="UP000256294"/>
    </source>
</evidence>
<proteinExistence type="predicted"/>
<evidence type="ECO:0000313" key="1">
    <source>
        <dbReference type="EMBL" id="REF28220.1"/>
    </source>
</evidence>
<gene>
    <name evidence="1" type="ORF">BDD26_3099</name>
</gene>
<dbReference type="Proteomes" id="UP000256294">
    <property type="component" value="Unassembled WGS sequence"/>
</dbReference>
<reference evidence="1 2" key="1">
    <citation type="submission" date="2018-08" db="EMBL/GenBank/DDBJ databases">
        <title>Genomic Encyclopedia of Archaeal and Bacterial Type Strains, Phase II (KMG-II): from individual species to whole genera.</title>
        <authorList>
            <person name="Goeker M."/>
        </authorList>
    </citation>
    <scope>NUCLEOTIDE SEQUENCE [LARGE SCALE GENOMIC DNA]</scope>
    <source>
        <strain evidence="1 2">DSM 17905</strain>
    </source>
</reference>